<accession>A0A0D7B6F7</accession>
<feature type="compositionally biased region" description="Polar residues" evidence="1">
    <location>
        <begin position="96"/>
        <end position="105"/>
    </location>
</feature>
<feature type="region of interest" description="Disordered" evidence="1">
    <location>
        <begin position="21"/>
        <end position="44"/>
    </location>
</feature>
<dbReference type="Proteomes" id="UP000054007">
    <property type="component" value="Unassembled WGS sequence"/>
</dbReference>
<evidence type="ECO:0000313" key="3">
    <source>
        <dbReference type="Proteomes" id="UP000054007"/>
    </source>
</evidence>
<evidence type="ECO:0000313" key="2">
    <source>
        <dbReference type="EMBL" id="KIY65780.1"/>
    </source>
</evidence>
<proteinExistence type="predicted"/>
<evidence type="ECO:0000256" key="1">
    <source>
        <dbReference type="SAM" id="MobiDB-lite"/>
    </source>
</evidence>
<protein>
    <submittedName>
        <fullName evidence="2">Uncharacterized protein</fullName>
    </submittedName>
</protein>
<dbReference type="AlphaFoldDB" id="A0A0D7B6F7"/>
<reference evidence="2 3" key="1">
    <citation type="journal article" date="2015" name="Fungal Genet. Biol.">
        <title>Evolution of novel wood decay mechanisms in Agaricales revealed by the genome sequences of Fistulina hepatica and Cylindrobasidium torrendii.</title>
        <authorList>
            <person name="Floudas D."/>
            <person name="Held B.W."/>
            <person name="Riley R."/>
            <person name="Nagy L.G."/>
            <person name="Koehler G."/>
            <person name="Ransdell A.S."/>
            <person name="Younus H."/>
            <person name="Chow J."/>
            <person name="Chiniquy J."/>
            <person name="Lipzen A."/>
            <person name="Tritt A."/>
            <person name="Sun H."/>
            <person name="Haridas S."/>
            <person name="LaButti K."/>
            <person name="Ohm R.A."/>
            <person name="Kues U."/>
            <person name="Blanchette R.A."/>
            <person name="Grigoriev I.V."/>
            <person name="Minto R.E."/>
            <person name="Hibbett D.S."/>
        </authorList>
    </citation>
    <scope>NUCLEOTIDE SEQUENCE [LARGE SCALE GENOMIC DNA]</scope>
    <source>
        <strain evidence="2 3">FP15055 ss-10</strain>
    </source>
</reference>
<sequence length="114" mass="12330">MQMNALLARLKGLAAVSQATPAFTPEHQHGRDEHRYTPKADEPTSISQLVLDPTTYSRLLKTSGISGMGNHAQPDSESRDVVHLAVPPNTPIHPTPRSTQVSSRRGSVPSIAEE</sequence>
<gene>
    <name evidence="2" type="ORF">CYLTODRAFT_424026</name>
</gene>
<keyword evidence="3" id="KW-1185">Reference proteome</keyword>
<feature type="compositionally biased region" description="Basic and acidic residues" evidence="1">
    <location>
        <begin position="26"/>
        <end position="42"/>
    </location>
</feature>
<organism evidence="2 3">
    <name type="scientific">Cylindrobasidium torrendii FP15055 ss-10</name>
    <dbReference type="NCBI Taxonomy" id="1314674"/>
    <lineage>
        <taxon>Eukaryota</taxon>
        <taxon>Fungi</taxon>
        <taxon>Dikarya</taxon>
        <taxon>Basidiomycota</taxon>
        <taxon>Agaricomycotina</taxon>
        <taxon>Agaricomycetes</taxon>
        <taxon>Agaricomycetidae</taxon>
        <taxon>Agaricales</taxon>
        <taxon>Marasmiineae</taxon>
        <taxon>Physalacriaceae</taxon>
        <taxon>Cylindrobasidium</taxon>
    </lineage>
</organism>
<dbReference type="EMBL" id="KN880577">
    <property type="protein sequence ID" value="KIY65780.1"/>
    <property type="molecule type" value="Genomic_DNA"/>
</dbReference>
<feature type="region of interest" description="Disordered" evidence="1">
    <location>
        <begin position="62"/>
        <end position="114"/>
    </location>
</feature>
<name>A0A0D7B6F7_9AGAR</name>